<gene>
    <name evidence="2" type="ORF">V0288_03270</name>
</gene>
<keyword evidence="1" id="KW-0732">Signal</keyword>
<protein>
    <submittedName>
        <fullName evidence="2">Choice-of-anchor E domain-containing protein</fullName>
    </submittedName>
</protein>
<sequence length="232" mass="24767">MKKMLSRVVLATGILALYASAANAAIFRYSQEVEFVLNSNQPAPDSDVIQLPKYNLAASGWLPLKSITLQAEGITTGSFSIINQGGRITFNSLQIGASTPISVPSTSPTTIELTPVPVTNFSGIVVQPNNFRVLLLDGSDNKQLSIPTSDFSLYQGTGTLDFPINAALVLNSNASFIPPIRNTQSILLSATTRLTVIYETSDTPLEIPERGFNILSLLFGGVAGLALKARPR</sequence>
<dbReference type="RefSeq" id="WP_332863579.1">
    <property type="nucleotide sequence ID" value="NZ_JBAFSM010000004.1"/>
</dbReference>
<evidence type="ECO:0000256" key="1">
    <source>
        <dbReference type="SAM" id="SignalP"/>
    </source>
</evidence>
<evidence type="ECO:0000313" key="3">
    <source>
        <dbReference type="Proteomes" id="UP001328733"/>
    </source>
</evidence>
<proteinExistence type="predicted"/>
<reference evidence="2 3" key="1">
    <citation type="submission" date="2024-01" db="EMBL/GenBank/DDBJ databases">
        <title>Genomic insights into the taxonomy and metabolism of the cyanobacterium Pannus brasiliensis CCIBt3594.</title>
        <authorList>
            <person name="Machado M."/>
            <person name="Botero N.B."/>
            <person name="Andreote A.P.D."/>
            <person name="Feitosa A.M.T."/>
            <person name="Popin R."/>
            <person name="Sivonen K."/>
            <person name="Fiore M.F."/>
        </authorList>
    </citation>
    <scope>NUCLEOTIDE SEQUENCE [LARGE SCALE GENOMIC DNA]</scope>
    <source>
        <strain evidence="2 3">CCIBt3594</strain>
    </source>
</reference>
<evidence type="ECO:0000313" key="2">
    <source>
        <dbReference type="EMBL" id="MEG3436128.1"/>
    </source>
</evidence>
<comment type="caution">
    <text evidence="2">The sequence shown here is derived from an EMBL/GenBank/DDBJ whole genome shotgun (WGS) entry which is preliminary data.</text>
</comment>
<accession>A0AAW9QRM8</accession>
<dbReference type="EMBL" id="JBAFSM010000004">
    <property type="protein sequence ID" value="MEG3436128.1"/>
    <property type="molecule type" value="Genomic_DNA"/>
</dbReference>
<dbReference type="NCBIfam" id="NF033208">
    <property type="entry name" value="choice_anch_E"/>
    <property type="match status" value="1"/>
</dbReference>
<name>A0AAW9QRM8_9CHRO</name>
<feature type="signal peptide" evidence="1">
    <location>
        <begin position="1"/>
        <end position="24"/>
    </location>
</feature>
<keyword evidence="3" id="KW-1185">Reference proteome</keyword>
<feature type="chain" id="PRO_5043634227" evidence="1">
    <location>
        <begin position="25"/>
        <end position="232"/>
    </location>
</feature>
<dbReference type="AlphaFoldDB" id="A0AAW9QRM8"/>
<dbReference type="Proteomes" id="UP001328733">
    <property type="component" value="Unassembled WGS sequence"/>
</dbReference>
<organism evidence="2 3">
    <name type="scientific">Pannus brasiliensis CCIBt3594</name>
    <dbReference type="NCBI Taxonomy" id="1427578"/>
    <lineage>
        <taxon>Bacteria</taxon>
        <taxon>Bacillati</taxon>
        <taxon>Cyanobacteriota</taxon>
        <taxon>Cyanophyceae</taxon>
        <taxon>Oscillatoriophycideae</taxon>
        <taxon>Chroococcales</taxon>
        <taxon>Microcystaceae</taxon>
        <taxon>Pannus</taxon>
    </lineage>
</organism>